<gene>
    <name evidence="2" type="ORF">SSPH_04132</name>
</gene>
<evidence type="ECO:0000313" key="3">
    <source>
        <dbReference type="Proteomes" id="UP000245702"/>
    </source>
</evidence>
<organism evidence="2 3">
    <name type="scientific">Sporomusa sphaeroides DSM 2875</name>
    <dbReference type="NCBI Taxonomy" id="1337886"/>
    <lineage>
        <taxon>Bacteria</taxon>
        <taxon>Bacillati</taxon>
        <taxon>Bacillota</taxon>
        <taxon>Negativicutes</taxon>
        <taxon>Selenomonadales</taxon>
        <taxon>Sporomusaceae</taxon>
        <taxon>Sporomusa</taxon>
    </lineage>
</organism>
<dbReference type="NCBIfam" id="NF012204">
    <property type="entry name" value="adhes_FxxPxG"/>
    <property type="match status" value="1"/>
</dbReference>
<dbReference type="RefSeq" id="WP_075756575.1">
    <property type="nucleotide sequence ID" value="NZ_CP146991.1"/>
</dbReference>
<accession>A0ABM9W8K9</accession>
<dbReference type="InterPro" id="IPR006626">
    <property type="entry name" value="PbH1"/>
</dbReference>
<evidence type="ECO:0000256" key="1">
    <source>
        <dbReference type="SAM" id="Coils"/>
    </source>
</evidence>
<protein>
    <recommendedName>
        <fullName evidence="4">Leukotoxin LktA family filamentous adhesin</fullName>
    </recommendedName>
</protein>
<name>A0ABM9W8K9_9FIRM</name>
<keyword evidence="3" id="KW-1185">Reference proteome</keyword>
<dbReference type="EMBL" id="FCOW01000035">
    <property type="protein sequence ID" value="CVK21442.1"/>
    <property type="molecule type" value="Genomic_DNA"/>
</dbReference>
<proteinExistence type="predicted"/>
<evidence type="ECO:0008006" key="4">
    <source>
        <dbReference type="Google" id="ProtNLM"/>
    </source>
</evidence>
<dbReference type="InterPro" id="IPR047881">
    <property type="entry name" value="LktA_repeat"/>
</dbReference>
<dbReference type="SMART" id="SM00710">
    <property type="entry name" value="PbH1"/>
    <property type="match status" value="9"/>
</dbReference>
<dbReference type="Proteomes" id="UP000245702">
    <property type="component" value="Unassembled WGS sequence"/>
</dbReference>
<keyword evidence="1" id="KW-0175">Coiled coil</keyword>
<comment type="caution">
    <text evidence="2">The sequence shown here is derived from an EMBL/GenBank/DDBJ whole genome shotgun (WGS) entry which is preliminary data.</text>
</comment>
<evidence type="ECO:0000313" key="2">
    <source>
        <dbReference type="EMBL" id="CVK21442.1"/>
    </source>
</evidence>
<sequence>MKFARALLRLEKRKEAAELRQTETRQRRFWRKTAAVTTAFTFLANPLSALAAVVSGDAITKVTQNGNRYDVETSRRYGQNNQNAVNVFNEFGLNANEIANLYFGTKADNSANNLFNFVNARIDVNGTVNAIKNNKIGGNLYFLSKEGMFVGGTGVINTGSLYVMTPAGMLGDPLHPEYGYNYEALKGQFAQGFATEGTEAYKRVVAANIPLNADATISVLGKINAVNNIGLYAPKIAVGKNLLDANAAIATGAALKTGVIDFTGLVNTNGSSGLTGSALTASRDADSGDIVLAAKAEYANTLDQVFNNLGNVLGVPDINVPKTITASVETHGTIDAARHARLTAEATNGNWDLVQEKTAGSPAADAGNFAQTVAKVNVAGVIKSGGDTVLKAGANNTYVDQGAALNTLLPALGYVTSPLGATVMILGSEADVTIGASGSVTAAGNVDIAAESKLDGTAGLSMDGLQLVSISGKIPSAGVAYAKTENRAGITVDGAVKSTAGDVSIAATAEELVRTTGAVTAKKALFAGDAPGLVTGIAITDSENHAVVNINNTIDAAGDATVTADARNTLVTAASAGAPDGSMASAAVNILLHDSSAQVNVNKTITAGNDLTIDATNTILENTATASNTHGASKLKAEVMQAADIGGIGNAAKGLIPTPIMDFFANLKGDKPPSEPSPLDNLFSAGAAAVVAKETNTAGVKIAKTAGLQATGDLKLNASVLVEDTHMSSSAKTSSYKEGATKDVAIAAAVVYAGIDNSATVEIESRDAKSDAVKLSGKNVNITSSTLMEYNRVERMIRDIERSVDTLEEAIAAVKKIDLDQMAEDKKQQCQALISELETLKDSLSSCAGAYTDDFKQAVNNPDSVTKDSVMDEIFNTAAVGLGVLNQITQLQNSYTELLNVTDPVVEPFANVVSGALDIASNALAFAEPNNYANFSAGARAAGQTEASIAGSVTITDIGHTSRVLIGRNAELQATNKLELASENKIGDVNITGKTQFWKPDASGPGVGVGGSLNYQDFDTNSLVAVAEGASLKGGDIKLSSDNEIFHVGAMLSAGKSDGSAISGMVSFTNGESINMVSVDDEATITAVKDAAAGNQGAVQIAANNNTSVTNAILSFSAAGGSAGVGMGVAVNDLDVRNIAAVADNDAKKAGGIEVGELFGSNWSDSLNESGKITAHSFSIGAETTGLINAISMAGGMTSSGQDEPKEEPGFFDKLKTPITKIGNLKDKALGGINQVSNKLQGALNSFSGNSAQGGGATPPAGAAAGVPSFSVAGAGSVSLNFIDSQTKAVADGANIELSGGTASIEARDSAFIGAWSGAAAISNRKPDPNAGGGSTTSVAFAGAVGVNDITSNTEALLANSKVDGAGAIDVTAVSGGTQAAAGIAATVTKNSQGMNNSNYQGGAAVSVNLLERSVNANMNNVEVNQQAASGGTDIDVTAYASDVQVTGGVNANLALSGGQVAGGSVTVADIKNTLNAGISGGKYAHSDDVQVQSLLATTQVTAAIAAGVAAGGSQTNNVFSGAVVYNGLHNKAAAVIDGAEITANGSVNVLAHDAKANSLAAKKYQDKLGSYSDHQQTAAARGLDTDGSSYYKDLDTSAADSALDLNNNKQDGSMIVTAALTVAGSSDNAVGAAVNVGNINNDFGASIKNANIAAESVGATANADTLTVSAVGGVAAGAKNFGGMGSVSWQTLTNDVKATIEQGTLTADSVKVNARNGALAVNAAGQVTVGKGAAVGATLVYTGMDNTTGAYIKGSQLAAADAAQGIDVTVNAAGTAAIYGVGASVAASPDTAAISGTVVINSGGNNTEAAIEKDGDTRTTLINADDITVHAADKTNVMAVVANVNAAGKVAVGAGVAYNDIGGASSNPASAKQKVSARLEHADITTVPDSVIKVTADDQSKLLTMAVGVGGSGKVAVQGAAATALVNKSLSAAMTDVNIDKDADGADRATVKVAADNQSDITTGAYVVAAAGTAAVGAGVSVSRILQDTEAEVSGGKQNIADLLVSSKAAPSIFTVGVGGGAAGTAGIAGSVAVNTIENNNRAKISGDAVITAQNNIGLLAESDELISNYAGVLTIGGTAAVGAAVSVNDIQGDTVAMIEGNGTGKTRITALGKAGSVDTYSQIKDDAIVDAVITGETFDPTDNLKGKRQKESKTGIVVDASAARNIRSALANLSGAGNVAAAVTANVNTIGGSTKAGISDTLINGGSGSSAGGNVSVRASDYTNSTGFVGTAAGAGNVAAGLSSDTNIVDRETVAKVSGSDIKAVDLELAAIGKQGISSFGAGVAVAGQGAGIAGTVGVSALNARTAAELTDSTVKAGDVSVRAEHLGRVNLGTASVGGAGVGAGVGLAVGVTSDKSVTEALVSNSTVTSSDNIDVSADNTTELNTLITSFGVAGLGAGVSGSVSVNNIDSRVKAGVNNASLTAANGDIDVGADNTIRIDANTGGVAAGAAGVGASVSVNTIDSQVEAMTNNASLTATNGNIGITADETRDISQFAVNAAAGIGALSANIMVTNVGKQLSTAGGSDDAAKAEKDAAGQVDRANSVYGSGDILAGDFGARNTGGSAVKQSDLAVNAGKGKDNGSMIKAGVSGGSLTAGGDIVVKAIETDDIDINSGNIAIGGISVNASVGILNVHRNTRVEIDDAALTAARNIHAQALVQDGGAGTRMNMLQGTAGVFGVSAGYAKLATHGSGSVDIRNSSLQANGQDGITVEAKDQGSTEINALGLTAGLVGAGVIITDAANDSSVAVNIDKSSFTAKNTSVTADKANSVTANAVGGVVGYTGALSGVVAMADDKGVSSVTVKNGSEFSGDSVALTAQNAPAVKANAGSAAVSLAGAGGASVAVAKAAGGANLHVLGANSFQNDTVSFNAGIGTQTGKATAQADAAGLAAAGLLGVGVNSSYAGSAMNVEVTVDKQDYKNNTVLTISGHNETKQKAETKGLTIGGVLAAGSNKAETVSSGLTVVNAKGATAGSVTVNAFGTADNTAVAGGSGGGLISAGATFADNTMTSDTIVNLSGDWTVAGSLSANAVQQDRANLNADSVQAGLAAINGAQATNTIGNKSKGTAVNVLDGAKLTAGDIGLTARNNMTVNDRYAYMVEGAGYGGIAVQNATAENTITRSAAVNVGSAALAARTGGLTLAALTEGNVNSKASMKTGGLVAVVTAKNTNTMNVDNAVNLAAGSQTETKKFGESVTLAASDSLDVTAAAIADNEGGAAGGSAANMTNTLKRANTVQVAGAIRSMGDTNLYAGTRTDGTKGVLNLDVAAEAYNKSVIPVAVPSLTNINRQQNRVLVTGSGIVDSVRHINLAANQGKEYVAETTATYTWYEGEDTEKSFTGTAAGKDSRSKQSDNYVQLDGKLTAGTQNKLTVTVDGRVAPPGGTISGGDVGLNITVDSGNAEQDAAIQAQIKQGTLDYGKELYARYQALSQLITEYEGKINGGGDDLAAYVGYTAEQTRIFNQMKDLGLVSKETVTVNGQTVTVEKVRENFTVNAVELPDLAASGGNIVIDADNMTGTGSLAAQGSPQIDITNNSTYYMKINDVIIGEKGGEIKFNNNSITANANASIQALNKDRTKQVAYGGVQADGPSGEAGISIKSNWNTNLNVTYIDPDDHTSETISVKPLTTIEVNGAVENMYGRVTIDNAGGDILIQGKTEKDNASVQGREIVLSAANGSITQGYIDGIVNIGSSPEADWKSTYEGLRAKYLADGYDLTNPKHEVQTNNTAKGGGGSWVAGDAVYINAASINVNGTIQSGYDTYQATINQAELNAAKNASPTGSKAVVINGETLIKINNGNRSVYDSVSGKYIYEVQAYYNPRTGKIVVDDIATKGGQVHLTGRIASTGNGKITALDGGATINIVNNANADLQVGNVLNNNIEGLIKITDLNTNKVTEYTRTQTKVSDLFGKNSQTSGASSTYQVKNGLRYNWTEGSATQTEKTYQRDIKAGLWGLVEVGDYTALAEYEKESNLKAEKPGTKRNKLTGAFIETVPEAGNTEYALIFDNVITNQSRSKVESWKSSSGFLGWFKWNHYRWSVKTGSSQTYLNSVKADKAINIGFIGETDGKINITGKQNVELMGDIRNNSSAATMEIISGKNNAFGAITQSNGTLFGDNIRLGADNGINNIHITSLSDTVRLDANNTTTGNIDIRVDGGWLNNQQFKGNIDLARAINTGSGDVSLTARGDITQQGTNLTVQGNRIDLASDNGQIGTDTRALVIRGGQNAHGGDSLSASVNVAAQGDINLIQDQGNLRVGIIDSTAGDVTLTVNDGSFVDALPSGAAVSQTAADKKIQKWKDLGLIAGDGAFTEKRVQQAAGYKSGVEADYRTYQEQKAYYASHADQQAGPAYAAYLELDARFQDFASADAYLAADAKYQDMSRALTAADYQWTQDQLLYALQDAMINKEGGSTQTEIKAANINGNNVTLTAHQGGIGIDTGAVTITDFTNVDNLKQLVNADASDVTWTKNADGKFTSATINGKSPLGVHTRNNGVLNAVASDNVYLAGRTEGQDTPLFIDKVTTGGNIRVLGKAGVYSVNTDPASPNFNGKDLILEGGTADIGMVDNAIRTVLSGQLTARTDGSAYIRDLSGGGFTIGSIYTGQNLWLRSNGSITSFYNTLDPSDPLNLGRITAQNIDIISGGDVGTAAHGLRITNFAADKADTAQISVTGSNVYLEGTTAHGEADGVLVLTDVTATAADGVVSATSTDNIVLAGDLTADHQVVLQAGRKVSPNLVVTQGEGDIRQTGGTVTTDILAATAGTGIDISAAGNTMNRLIAENDRNDISVRNSGANGLTVDVNKANAGSIVIENQTGMLKVNTALEATGADSDIRLANRNGGIVFEDVTADRKVDIQVTQEGDITGKDVKAVNDTLTVHTIKGDIDLGNVYAGKTAAVGSDDGSVTMFSIDGENVVIRVKNKNQNLHVPKITAAKDIIISSNAIDIDQLTQREGYDNMLLFRPQAADPNSPMEYFNIGEISTRNGLQIDQLWAKRADMHVDSNRFYIDKLSIIDVGHFSNANTTVTVYGSRPVFDNANVHFWYNPERRDPWMYLNFMRDNHTLESNGVLLRGDNSFYTYWQRPSSVEEMTDRMQRQMSRDNWLLLQYMREPASVYGHYGRFNLLDINLSGLPQTRPLTLQPGSEDGEIQLSLF</sequence>
<feature type="coiled-coil region" evidence="1">
    <location>
        <begin position="790"/>
        <end position="843"/>
    </location>
</feature>
<dbReference type="NCBIfam" id="NF012206">
    <property type="entry name" value="LktA_tand_53"/>
    <property type="match status" value="7"/>
</dbReference>
<reference evidence="2 3" key="1">
    <citation type="submission" date="2016-01" db="EMBL/GenBank/DDBJ databases">
        <authorList>
            <person name="Brown R."/>
        </authorList>
    </citation>
    <scope>NUCLEOTIDE SEQUENCE [LARGE SCALE GENOMIC DNA]</scope>
    <source>
        <strain evidence="2">Sporomusa sphaeroides DSM 2875</strain>
    </source>
</reference>